<dbReference type="InterPro" id="IPR011989">
    <property type="entry name" value="ARM-like"/>
</dbReference>
<dbReference type="Pfam" id="PF18808">
    <property type="entry name" value="Importin_rep_4"/>
    <property type="match status" value="1"/>
</dbReference>
<organism evidence="10">
    <name type="scientific">Cladocopium goreaui</name>
    <dbReference type="NCBI Taxonomy" id="2562237"/>
    <lineage>
        <taxon>Eukaryota</taxon>
        <taxon>Sar</taxon>
        <taxon>Alveolata</taxon>
        <taxon>Dinophyceae</taxon>
        <taxon>Suessiales</taxon>
        <taxon>Symbiodiniaceae</taxon>
        <taxon>Cladocopium</taxon>
    </lineage>
</organism>
<dbReference type="GO" id="GO:0005634">
    <property type="term" value="C:nucleus"/>
    <property type="evidence" value="ECO:0007669"/>
    <property type="project" value="UniProtKB-SubCell"/>
</dbReference>
<protein>
    <submittedName>
        <fullName evidence="11">Importin subunit beta-3 (Importin beta sal3)</fullName>
    </submittedName>
</protein>
<reference evidence="11 12" key="2">
    <citation type="submission" date="2024-05" db="EMBL/GenBank/DDBJ databases">
        <authorList>
            <person name="Chen Y."/>
            <person name="Shah S."/>
            <person name="Dougan E. K."/>
            <person name="Thang M."/>
            <person name="Chan C."/>
        </authorList>
    </citation>
    <scope>NUCLEOTIDE SEQUENCE [LARGE SCALE GENOMIC DNA]</scope>
</reference>
<accession>A0A9P1FU49</accession>
<gene>
    <name evidence="10" type="ORF">C1SCF055_LOCUS16744</name>
</gene>
<reference evidence="10" key="1">
    <citation type="submission" date="2022-10" db="EMBL/GenBank/DDBJ databases">
        <authorList>
            <person name="Chen Y."/>
            <person name="Dougan E. K."/>
            <person name="Chan C."/>
            <person name="Rhodes N."/>
            <person name="Thang M."/>
        </authorList>
    </citation>
    <scope>NUCLEOTIDE SEQUENCE</scope>
</reference>
<evidence type="ECO:0000313" key="10">
    <source>
        <dbReference type="EMBL" id="CAI3989689.1"/>
    </source>
</evidence>
<dbReference type="AlphaFoldDB" id="A0A9P1FU49"/>
<sequence length="1106" mass="121051">MANGTPPAGICELMRALQNSDNAIRSEAEKKLMEAVKGAPDQLVLELLAVLGASNESASVELRQEAVVVLRQCAMEHNSKSCWKSLQNTTKEALKEQILVSLTKDPSLPVRRNAANVVSTVASTCANSYSELVKEWPRLLLFLSETISSGQAPQVTACLKVLTELVDLIGEELLKQGPQTVALLQTCLQSPPGEVRAAAVQLLFQMVEDLEEEVLTPLGPLMPQTIEVIKGFAMASEHEDCLKETLEALISSAEEEPEFFKAHGLQQLWPLLLEMCKADHWADSAVRHSAMEAVMSFFEGLCEDFCKPEGLPFLEQLLTLNIQWMLEVETNVELWTSKADEEDDEIDEDIVDIGEENLDRMASHCAEKDVLEDAFMPALFKVMRAILSQQTASWKEIRSCVMAVSQVVEYVEEEAWIDQCLDFIGPHLTNAHPRARYSAFQALGQTAYDHDPYVAENHATTLLPMIVTGLDDSNIRVATNAASALASMEDMDPDDLEPHMEGLMTRLVTRLQKGDTRTMQETCLSAIAVVGEAAAELFEPYYDHILPMLKQLIATPGDQQRSLRGKAFECASLLGEGVGKEIFAKDAHEIMQIMVQHFKAGFAADDQTREYIHEAAGRVATVLGKDFKPYMSSLLPSLFTVLNQTPQEVALEDDDDEITHALVDGKLLGLKTVVLDEMTETLTLIGSLVEALEDDFVDFLPETCRQLMPLLDFAVSDEVQDKAYSTWEHVVTCARAAVDHGRCDKSLVGQVTGELLKKTVAMMTKLPHDSADAAALTQLQGHATATAAILKKAGPKVLANQDVSDLVKVLVELVSRVKLEPDIPVELAPKKSSGAAKDKDDSDSSDSESDEGGVTPQSVRYSLVDVVASLMKVSREEFVQVGLTMHMELLKHLLNNGNECDRSLALYMASDVVEHLGELSVPYWNSFMEIACGCITDKSPVIRQHAASVVGHGAKVAIFAQIAPVAAQQVARVLQKHGERHRRRRALNAEAKQVAMAVDSSIWALGMICEHQETNVGGDSSVAWKMWLSHMPPRCDREVGVKACSQLLGLMAKNHPVVTATEQQPRVLAILTEAYKSRNSNTSLDKEIAASIARAGAASGTLMAAA</sequence>
<keyword evidence="4" id="KW-0963">Cytoplasm</keyword>
<dbReference type="EMBL" id="CAMXCT010001396">
    <property type="protein sequence ID" value="CAI3989689.1"/>
    <property type="molecule type" value="Genomic_DNA"/>
</dbReference>
<dbReference type="Gene3D" id="1.25.10.10">
    <property type="entry name" value="Leucine-rich Repeat Variant"/>
    <property type="match status" value="1"/>
</dbReference>
<dbReference type="InterPro" id="IPR016024">
    <property type="entry name" value="ARM-type_fold"/>
</dbReference>
<dbReference type="InterPro" id="IPR041653">
    <property type="entry name" value="Importin_rep_4"/>
</dbReference>
<dbReference type="Pfam" id="PF25780">
    <property type="entry name" value="TPR_IPO5"/>
    <property type="match status" value="1"/>
</dbReference>
<feature type="region of interest" description="Disordered" evidence="8">
    <location>
        <begin position="828"/>
        <end position="855"/>
    </location>
</feature>
<comment type="caution">
    <text evidence="10">The sequence shown here is derived from an EMBL/GenBank/DDBJ whole genome shotgun (WGS) entry which is preliminary data.</text>
</comment>
<proteinExistence type="predicted"/>
<dbReference type="GO" id="GO:0005737">
    <property type="term" value="C:cytoplasm"/>
    <property type="evidence" value="ECO:0007669"/>
    <property type="project" value="UniProtKB-SubCell"/>
</dbReference>
<evidence type="ECO:0000256" key="7">
    <source>
        <dbReference type="ARBA" id="ARBA00023242"/>
    </source>
</evidence>
<dbReference type="InterPro" id="IPR057672">
    <property type="entry name" value="TPR_IPO4/5"/>
</dbReference>
<evidence type="ECO:0000256" key="2">
    <source>
        <dbReference type="ARBA" id="ARBA00004496"/>
    </source>
</evidence>
<keyword evidence="5" id="KW-0677">Repeat</keyword>
<evidence type="ECO:0000256" key="6">
    <source>
        <dbReference type="ARBA" id="ARBA00022927"/>
    </source>
</evidence>
<evidence type="ECO:0000256" key="5">
    <source>
        <dbReference type="ARBA" id="ARBA00022737"/>
    </source>
</evidence>
<keyword evidence="12" id="KW-1185">Reference proteome</keyword>
<evidence type="ECO:0000259" key="9">
    <source>
        <dbReference type="Pfam" id="PF25780"/>
    </source>
</evidence>
<evidence type="ECO:0000256" key="1">
    <source>
        <dbReference type="ARBA" id="ARBA00004123"/>
    </source>
</evidence>
<evidence type="ECO:0000313" key="12">
    <source>
        <dbReference type="Proteomes" id="UP001152797"/>
    </source>
</evidence>
<evidence type="ECO:0000256" key="3">
    <source>
        <dbReference type="ARBA" id="ARBA00022448"/>
    </source>
</evidence>
<dbReference type="SUPFAM" id="SSF48371">
    <property type="entry name" value="ARM repeat"/>
    <property type="match status" value="2"/>
</dbReference>
<dbReference type="EMBL" id="CAMXCT030001396">
    <property type="protein sequence ID" value="CAL4777001.1"/>
    <property type="molecule type" value="Genomic_DNA"/>
</dbReference>
<dbReference type="GO" id="GO:0006606">
    <property type="term" value="P:protein import into nucleus"/>
    <property type="evidence" value="ECO:0007669"/>
    <property type="project" value="InterPro"/>
</dbReference>
<evidence type="ECO:0000313" key="11">
    <source>
        <dbReference type="EMBL" id="CAL4777001.1"/>
    </source>
</evidence>
<evidence type="ECO:0000256" key="4">
    <source>
        <dbReference type="ARBA" id="ARBA00022490"/>
    </source>
</evidence>
<comment type="subcellular location">
    <subcellularLocation>
        <location evidence="2">Cytoplasm</location>
    </subcellularLocation>
    <subcellularLocation>
        <location evidence="1">Nucleus</location>
    </subcellularLocation>
</comment>
<keyword evidence="3" id="KW-0813">Transport</keyword>
<keyword evidence="6" id="KW-0653">Protein transport</keyword>
<feature type="domain" description="IPO4/5-like TPR repeats" evidence="9">
    <location>
        <begin position="109"/>
        <end position="263"/>
    </location>
</feature>
<dbReference type="OrthoDB" id="543373at2759"/>
<evidence type="ECO:0000256" key="8">
    <source>
        <dbReference type="SAM" id="MobiDB-lite"/>
    </source>
</evidence>
<dbReference type="PANTHER" id="PTHR10527">
    <property type="entry name" value="IMPORTIN BETA"/>
    <property type="match status" value="1"/>
</dbReference>
<dbReference type="EMBL" id="CAMXCT020001396">
    <property type="protein sequence ID" value="CAL1143064.1"/>
    <property type="molecule type" value="Genomic_DNA"/>
</dbReference>
<keyword evidence="7" id="KW-0539">Nucleus</keyword>
<dbReference type="Proteomes" id="UP001152797">
    <property type="component" value="Unassembled WGS sequence"/>
</dbReference>
<name>A0A9P1FU49_9DINO</name>
<dbReference type="InterPro" id="IPR040122">
    <property type="entry name" value="Importin_beta"/>
</dbReference>